<feature type="transmembrane region" description="Helical" evidence="11">
    <location>
        <begin position="195"/>
        <end position="215"/>
    </location>
</feature>
<keyword evidence="2" id="KW-0813">Transport</keyword>
<feature type="transmembrane region" description="Helical" evidence="11">
    <location>
        <begin position="276"/>
        <end position="296"/>
    </location>
</feature>
<evidence type="ECO:0000256" key="11">
    <source>
        <dbReference type="SAM" id="Phobius"/>
    </source>
</evidence>
<keyword evidence="15" id="KW-1185">Reference proteome</keyword>
<keyword evidence="8 11" id="KW-1133">Transmembrane helix</keyword>
<evidence type="ECO:0000256" key="6">
    <source>
        <dbReference type="ARBA" id="ARBA00022840"/>
    </source>
</evidence>
<keyword evidence="5" id="KW-0547">Nucleotide-binding</keyword>
<dbReference type="Pfam" id="PF00005">
    <property type="entry name" value="ABC_tran"/>
    <property type="match status" value="1"/>
</dbReference>
<feature type="domain" description="ABC transmembrane type-1" evidence="13">
    <location>
        <begin position="30"/>
        <end position="311"/>
    </location>
</feature>
<evidence type="ECO:0000313" key="15">
    <source>
        <dbReference type="Proteomes" id="UP001430193"/>
    </source>
</evidence>
<keyword evidence="7" id="KW-1278">Translocase</keyword>
<dbReference type="PANTHER" id="PTHR43394:SF1">
    <property type="entry name" value="ATP-BINDING CASSETTE SUB-FAMILY B MEMBER 10, MITOCHONDRIAL"/>
    <property type="match status" value="1"/>
</dbReference>
<dbReference type="InterPro" id="IPR003439">
    <property type="entry name" value="ABC_transporter-like_ATP-bd"/>
</dbReference>
<dbReference type="PROSITE" id="PS00211">
    <property type="entry name" value="ABC_TRANSPORTER_1"/>
    <property type="match status" value="1"/>
</dbReference>
<feature type="domain" description="ABC transporter" evidence="12">
    <location>
        <begin position="343"/>
        <end position="579"/>
    </location>
</feature>
<evidence type="ECO:0000259" key="12">
    <source>
        <dbReference type="PROSITE" id="PS50893"/>
    </source>
</evidence>
<evidence type="ECO:0000256" key="1">
    <source>
        <dbReference type="ARBA" id="ARBA00004651"/>
    </source>
</evidence>
<dbReference type="RefSeq" id="WP_204630486.1">
    <property type="nucleotide sequence ID" value="NZ_JADIKF010000035.1"/>
</dbReference>
<dbReference type="InterPro" id="IPR017871">
    <property type="entry name" value="ABC_transporter-like_CS"/>
</dbReference>
<evidence type="ECO:0000256" key="10">
    <source>
        <dbReference type="ARBA" id="ARBA00023136"/>
    </source>
</evidence>
<proteinExistence type="predicted"/>
<reference evidence="14" key="1">
    <citation type="submission" date="2020-10" db="EMBL/GenBank/DDBJ databases">
        <title>Phylogeny of dyella-like bacteria.</title>
        <authorList>
            <person name="Fu J."/>
        </authorList>
    </citation>
    <scope>NUCLEOTIDE SEQUENCE</scope>
    <source>
        <strain evidence="14">DHON07</strain>
    </source>
</reference>
<keyword evidence="3" id="KW-1003">Cell membrane</keyword>
<dbReference type="CDD" id="cd18552">
    <property type="entry name" value="ABC_6TM_MsbA_like"/>
    <property type="match status" value="1"/>
</dbReference>
<evidence type="ECO:0000256" key="2">
    <source>
        <dbReference type="ARBA" id="ARBA00022448"/>
    </source>
</evidence>
<keyword evidence="6" id="KW-0067">ATP-binding</keyword>
<dbReference type="Pfam" id="PF00664">
    <property type="entry name" value="ABC_membrane"/>
    <property type="match status" value="1"/>
</dbReference>
<feature type="transmembrane region" description="Helical" evidence="11">
    <location>
        <begin position="27"/>
        <end position="46"/>
    </location>
</feature>
<dbReference type="Gene3D" id="1.20.1560.10">
    <property type="entry name" value="ABC transporter type 1, transmembrane domain"/>
    <property type="match status" value="2"/>
</dbReference>
<dbReference type="InterPro" id="IPR003593">
    <property type="entry name" value="AAA+_ATPase"/>
</dbReference>
<evidence type="ECO:0000313" key="14">
    <source>
        <dbReference type="EMBL" id="MBM7128703.1"/>
    </source>
</evidence>
<dbReference type="PANTHER" id="PTHR43394">
    <property type="entry name" value="ATP-DEPENDENT PERMEASE MDL1, MITOCHONDRIAL"/>
    <property type="match status" value="1"/>
</dbReference>
<gene>
    <name evidence="14" type="primary">msbA</name>
    <name evidence="14" type="ORF">ISS99_04125</name>
</gene>
<dbReference type="InterPro" id="IPR027417">
    <property type="entry name" value="P-loop_NTPase"/>
</dbReference>
<evidence type="ECO:0000256" key="8">
    <source>
        <dbReference type="ARBA" id="ARBA00022989"/>
    </source>
</evidence>
<dbReference type="InterPro" id="IPR039421">
    <property type="entry name" value="Type_1_exporter"/>
</dbReference>
<dbReference type="SUPFAM" id="SSF52540">
    <property type="entry name" value="P-loop containing nucleoside triphosphate hydrolases"/>
    <property type="match status" value="1"/>
</dbReference>
<feature type="transmembrane region" description="Helical" evidence="11">
    <location>
        <begin position="245"/>
        <end position="270"/>
    </location>
</feature>
<keyword evidence="10 11" id="KW-0472">Membrane</keyword>
<keyword evidence="4 11" id="KW-0812">Transmembrane</keyword>
<organism evidence="14 15">
    <name type="scientific">Dyella mobilis</name>
    <dbReference type="NCBI Taxonomy" id="1849582"/>
    <lineage>
        <taxon>Bacteria</taxon>
        <taxon>Pseudomonadati</taxon>
        <taxon>Pseudomonadota</taxon>
        <taxon>Gammaproteobacteria</taxon>
        <taxon>Lysobacterales</taxon>
        <taxon>Rhodanobacteraceae</taxon>
        <taxon>Dyella</taxon>
    </lineage>
</organism>
<evidence type="ECO:0000256" key="9">
    <source>
        <dbReference type="ARBA" id="ARBA00023055"/>
    </source>
</evidence>
<dbReference type="SUPFAM" id="SSF90123">
    <property type="entry name" value="ABC transporter transmembrane region"/>
    <property type="match status" value="1"/>
</dbReference>
<evidence type="ECO:0000256" key="7">
    <source>
        <dbReference type="ARBA" id="ARBA00022967"/>
    </source>
</evidence>
<feature type="transmembrane region" description="Helical" evidence="11">
    <location>
        <begin position="154"/>
        <end position="183"/>
    </location>
</feature>
<dbReference type="PROSITE" id="PS50893">
    <property type="entry name" value="ABC_TRANSPORTER_2"/>
    <property type="match status" value="1"/>
</dbReference>
<dbReference type="InterPro" id="IPR036640">
    <property type="entry name" value="ABC1_TM_sf"/>
</dbReference>
<dbReference type="Gene3D" id="3.40.50.300">
    <property type="entry name" value="P-loop containing nucleotide triphosphate hydrolases"/>
    <property type="match status" value="1"/>
</dbReference>
<comment type="subcellular location">
    <subcellularLocation>
        <location evidence="1">Cell membrane</location>
        <topology evidence="1">Multi-pass membrane protein</topology>
    </subcellularLocation>
</comment>
<dbReference type="InterPro" id="IPR011527">
    <property type="entry name" value="ABC1_TM_dom"/>
</dbReference>
<name>A0ABS2KBY6_9GAMM</name>
<sequence length="590" mass="64795">MLFSPATRIVWRTYRRLLGYTASHRRMATVAMLAMVVDALCMTLFAKLIKPLLDRLFIDRDPSTIFWMPLWIISIFVVRSIASFASDYAMAYVARSVVYDMRNDVFTAYMYLPVDYFNAESDGMQIARVSYTCEQVAQAATDAVKTILIDGLTVIGLVAVMIYYSAELALALLIMVPTVALIATKVSQSYRRSSALMQLAMGTITSVVASAVTSYREIKTYSAQLQEKKRFFVITERVQRLNLKVAATSALATALVQLVAAVALAFLIYLATRPNLLYSMTPGTFFAVIMAMGGILPSLKRLTGVQAAMQRGMVAAEDLFAVIDAPAEPDEGQLLADGIQGELEFRHVQFTYSAAPTPALRDITLRCRPGTVTALVGRSGSGKSTLSSLVPRFHDPSGGSIRLDGIDLRDYRLASLRQNISWVGQSVVLFDDTVAANIAYGELSRASEQDIRKAAEAANAWGFIEQLPQGLHTPIGRDGELLSGGQRQRIAIARAVLKDAPLLILDEATSALDTESEQLIQEALQRLMHRRTTLVIAHRLSTIQHADQIVMIDRGRIIEHGTHASLLAADGAYAHLYRLQFSQSGSRQPS</sequence>
<evidence type="ECO:0000256" key="3">
    <source>
        <dbReference type="ARBA" id="ARBA00022475"/>
    </source>
</evidence>
<dbReference type="Proteomes" id="UP001430193">
    <property type="component" value="Unassembled WGS sequence"/>
</dbReference>
<evidence type="ECO:0000256" key="4">
    <source>
        <dbReference type="ARBA" id="ARBA00022692"/>
    </source>
</evidence>
<dbReference type="EMBL" id="JADIKF010000035">
    <property type="protein sequence ID" value="MBM7128703.1"/>
    <property type="molecule type" value="Genomic_DNA"/>
</dbReference>
<dbReference type="NCBIfam" id="TIGR02203">
    <property type="entry name" value="MsbA_lipidA"/>
    <property type="match status" value="1"/>
</dbReference>
<accession>A0ABS2KBY6</accession>
<dbReference type="PROSITE" id="PS50929">
    <property type="entry name" value="ABC_TM1F"/>
    <property type="match status" value="1"/>
</dbReference>
<evidence type="ECO:0000259" key="13">
    <source>
        <dbReference type="PROSITE" id="PS50929"/>
    </source>
</evidence>
<evidence type="ECO:0000256" key="5">
    <source>
        <dbReference type="ARBA" id="ARBA00022741"/>
    </source>
</evidence>
<comment type="caution">
    <text evidence="14">The sequence shown here is derived from an EMBL/GenBank/DDBJ whole genome shotgun (WGS) entry which is preliminary data.</text>
</comment>
<dbReference type="SMART" id="SM00382">
    <property type="entry name" value="AAA"/>
    <property type="match status" value="1"/>
</dbReference>
<protein>
    <submittedName>
        <fullName evidence="14">Lipid A export permease/ATP-binding protein MsbA</fullName>
    </submittedName>
</protein>
<keyword evidence="9" id="KW-0445">Lipid transport</keyword>
<dbReference type="InterPro" id="IPR011917">
    <property type="entry name" value="ABC_transpr_lipidA"/>
</dbReference>
<feature type="transmembrane region" description="Helical" evidence="11">
    <location>
        <begin position="66"/>
        <end position="85"/>
    </location>
</feature>